<proteinExistence type="predicted"/>
<evidence type="ECO:0000313" key="1">
    <source>
        <dbReference type="Proteomes" id="UP000492821"/>
    </source>
</evidence>
<reference evidence="2" key="2">
    <citation type="submission" date="2020-10" db="UniProtKB">
        <authorList>
            <consortium name="WormBaseParasite"/>
        </authorList>
    </citation>
    <scope>IDENTIFICATION</scope>
</reference>
<dbReference type="AlphaFoldDB" id="A0A7E4UTF9"/>
<organism evidence="1 2">
    <name type="scientific">Panagrellus redivivus</name>
    <name type="common">Microworm</name>
    <dbReference type="NCBI Taxonomy" id="6233"/>
    <lineage>
        <taxon>Eukaryota</taxon>
        <taxon>Metazoa</taxon>
        <taxon>Ecdysozoa</taxon>
        <taxon>Nematoda</taxon>
        <taxon>Chromadorea</taxon>
        <taxon>Rhabditida</taxon>
        <taxon>Tylenchina</taxon>
        <taxon>Panagrolaimomorpha</taxon>
        <taxon>Panagrolaimoidea</taxon>
        <taxon>Panagrolaimidae</taxon>
        <taxon>Panagrellus</taxon>
    </lineage>
</organism>
<sequence>MQVAMLTLTLEDPWLTGFMPPVLVLCSKCNLNAGKSLQFDGESNGTTCVAYGALPMAESTNEKSVPRLGVVRSVTNDGRRNSRSNLLRTRLLAPISPESTLLRLRKHLEEGEEGNSDKVDP</sequence>
<evidence type="ECO:0000313" key="2">
    <source>
        <dbReference type="WBParaSite" id="Pan_g12642.t1"/>
    </source>
</evidence>
<protein>
    <submittedName>
        <fullName evidence="2">CULT domain-containing protein</fullName>
    </submittedName>
</protein>
<accession>A0A7E4UTF9</accession>
<keyword evidence="1" id="KW-1185">Reference proteome</keyword>
<name>A0A7E4UTF9_PANRE</name>
<dbReference type="Proteomes" id="UP000492821">
    <property type="component" value="Unassembled WGS sequence"/>
</dbReference>
<reference evidence="1" key="1">
    <citation type="journal article" date="2013" name="Genetics">
        <title>The draft genome and transcriptome of Panagrellus redivivus are shaped by the harsh demands of a free-living lifestyle.</title>
        <authorList>
            <person name="Srinivasan J."/>
            <person name="Dillman A.R."/>
            <person name="Macchietto M.G."/>
            <person name="Heikkinen L."/>
            <person name="Lakso M."/>
            <person name="Fracchia K.M."/>
            <person name="Antoshechkin I."/>
            <person name="Mortazavi A."/>
            <person name="Wong G."/>
            <person name="Sternberg P.W."/>
        </authorList>
    </citation>
    <scope>NUCLEOTIDE SEQUENCE [LARGE SCALE GENOMIC DNA]</scope>
    <source>
        <strain evidence="1">MT8872</strain>
    </source>
</reference>
<dbReference type="WBParaSite" id="Pan_g12642.t1">
    <property type="protein sequence ID" value="Pan_g12642.t1"/>
    <property type="gene ID" value="Pan_g12642"/>
</dbReference>